<dbReference type="STRING" id="412690.SAMN04489834_2008"/>
<dbReference type="AlphaFoldDB" id="A0A1H1UHB3"/>
<evidence type="ECO:0000259" key="1">
    <source>
        <dbReference type="Pfam" id="PF09995"/>
    </source>
</evidence>
<dbReference type="Pfam" id="PF09995">
    <property type="entry name" value="MPAB_Lcp_cat"/>
    <property type="match status" value="1"/>
</dbReference>
<keyword evidence="3" id="KW-1185">Reference proteome</keyword>
<name>A0A1H1UHB3_9MICO</name>
<accession>A0A1H1UHB3</accession>
<protein>
    <submittedName>
        <fullName evidence="2">Uncharacterized conserved protein, DUF2236 family</fullName>
    </submittedName>
</protein>
<dbReference type="InterPro" id="IPR018713">
    <property type="entry name" value="MPAB/Lcp_cat_dom"/>
</dbReference>
<evidence type="ECO:0000313" key="2">
    <source>
        <dbReference type="EMBL" id="SDS71863.1"/>
    </source>
</evidence>
<proteinExistence type="predicted"/>
<organism evidence="2 3">
    <name type="scientific">Microterricola viridarii</name>
    <dbReference type="NCBI Taxonomy" id="412690"/>
    <lineage>
        <taxon>Bacteria</taxon>
        <taxon>Bacillati</taxon>
        <taxon>Actinomycetota</taxon>
        <taxon>Actinomycetes</taxon>
        <taxon>Micrococcales</taxon>
        <taxon>Microbacteriaceae</taxon>
        <taxon>Microterricola</taxon>
    </lineage>
</organism>
<dbReference type="Proteomes" id="UP000181956">
    <property type="component" value="Chromosome I"/>
</dbReference>
<reference evidence="3" key="1">
    <citation type="submission" date="2016-10" db="EMBL/GenBank/DDBJ databases">
        <authorList>
            <person name="Varghese N."/>
            <person name="Submissions S."/>
        </authorList>
    </citation>
    <scope>NUCLEOTIDE SEQUENCE [LARGE SCALE GENOMIC DNA]</scope>
    <source>
        <strain evidence="3">DSM 21772</strain>
    </source>
</reference>
<evidence type="ECO:0000313" key="3">
    <source>
        <dbReference type="Proteomes" id="UP000181956"/>
    </source>
</evidence>
<gene>
    <name evidence="2" type="ORF">SAMN04489834_2008</name>
</gene>
<dbReference type="PANTHER" id="PTHR36151:SF3">
    <property type="entry name" value="ER-BOUND OXYGENASE MPAB_MPAB'_RUBBER OXYGENASE CATALYTIC DOMAIN-CONTAINING PROTEIN"/>
    <property type="match status" value="1"/>
</dbReference>
<dbReference type="EMBL" id="LT629742">
    <property type="protein sequence ID" value="SDS71863.1"/>
    <property type="molecule type" value="Genomic_DNA"/>
</dbReference>
<feature type="domain" description="ER-bound oxygenase mpaB/mpaB'/Rubber oxygenase catalytic" evidence="1">
    <location>
        <begin position="28"/>
        <end position="247"/>
    </location>
</feature>
<sequence>MLDVTNPAGPPRTSNAPHPLRLADVAGEAALLAGGGAAILLQLAHPAVGRGVARHSDFTGRPLDRLFGTLDYVYTVAFGDEQMVAFVVRGVNRAHAPVRDRTSTPGYNAFDPQLQLWVAATLYYAAMQVQDRLLGRLDAESAEAVYRDYAALGARLQMPVEHWPADRAEFERYWDEALAGLQATPESAAVVASLLNPRTLPVPLRGAMPLIRLLSIGLLPASVRELHELPWGAREQARFDRTLAFVRVAYRRMPRRLRHLPRDRALARVRRAMREQPAPRPARAG</sequence>
<dbReference type="GO" id="GO:0016491">
    <property type="term" value="F:oxidoreductase activity"/>
    <property type="evidence" value="ECO:0007669"/>
    <property type="project" value="InterPro"/>
</dbReference>
<dbReference type="PANTHER" id="PTHR36151">
    <property type="entry name" value="BLR2777 PROTEIN"/>
    <property type="match status" value="1"/>
</dbReference>